<gene>
    <name evidence="2" type="ORF">EI97DRAFT_482022</name>
</gene>
<dbReference type="EMBL" id="ML986486">
    <property type="protein sequence ID" value="KAF2279509.1"/>
    <property type="molecule type" value="Genomic_DNA"/>
</dbReference>
<accession>A0A6A6JWR7</accession>
<proteinExistence type="predicted"/>
<dbReference type="OrthoDB" id="5553410at2759"/>
<name>A0A6A6JWR7_WESOR</name>
<dbReference type="GeneID" id="54555230"/>
<keyword evidence="1" id="KW-1133">Transmembrane helix</keyword>
<evidence type="ECO:0000313" key="3">
    <source>
        <dbReference type="Proteomes" id="UP000800097"/>
    </source>
</evidence>
<dbReference type="Proteomes" id="UP000800097">
    <property type="component" value="Unassembled WGS sequence"/>
</dbReference>
<organism evidence="2 3">
    <name type="scientific">Westerdykella ornata</name>
    <dbReference type="NCBI Taxonomy" id="318751"/>
    <lineage>
        <taxon>Eukaryota</taxon>
        <taxon>Fungi</taxon>
        <taxon>Dikarya</taxon>
        <taxon>Ascomycota</taxon>
        <taxon>Pezizomycotina</taxon>
        <taxon>Dothideomycetes</taxon>
        <taxon>Pleosporomycetidae</taxon>
        <taxon>Pleosporales</taxon>
        <taxon>Sporormiaceae</taxon>
        <taxon>Westerdykella</taxon>
    </lineage>
</organism>
<evidence type="ECO:0000313" key="2">
    <source>
        <dbReference type="EMBL" id="KAF2279509.1"/>
    </source>
</evidence>
<keyword evidence="3" id="KW-1185">Reference proteome</keyword>
<sequence length="129" mass="14620">MATTCTPVKIDTCSYLACHLGRNTTICGTIMLLSSQTELLAPGSPIYDYILPRSPMEVKAVTWIQNGLFYFLFGAHAIETVMFAFGKLKKHRVPFGLVWLKWIIMCLVGRKFCFEHFDNVVVQKEAALR</sequence>
<dbReference type="PANTHER" id="PTHR37783">
    <property type="entry name" value="MEMBRANE PROTEIN, PUTATIVE (AFU_ORTHOLOGUE AFUA_1G04315)-RELATED"/>
    <property type="match status" value="1"/>
</dbReference>
<dbReference type="RefSeq" id="XP_033657048.1">
    <property type="nucleotide sequence ID" value="XM_033802055.1"/>
</dbReference>
<evidence type="ECO:0000256" key="1">
    <source>
        <dbReference type="SAM" id="Phobius"/>
    </source>
</evidence>
<dbReference type="AlphaFoldDB" id="A0A6A6JWR7"/>
<feature type="transmembrane region" description="Helical" evidence="1">
    <location>
        <begin position="63"/>
        <end position="85"/>
    </location>
</feature>
<keyword evidence="1" id="KW-0472">Membrane</keyword>
<protein>
    <submittedName>
        <fullName evidence="2">Uncharacterized protein</fullName>
    </submittedName>
</protein>
<reference evidence="2" key="1">
    <citation type="journal article" date="2020" name="Stud. Mycol.">
        <title>101 Dothideomycetes genomes: a test case for predicting lifestyles and emergence of pathogens.</title>
        <authorList>
            <person name="Haridas S."/>
            <person name="Albert R."/>
            <person name="Binder M."/>
            <person name="Bloem J."/>
            <person name="Labutti K."/>
            <person name="Salamov A."/>
            <person name="Andreopoulos B."/>
            <person name="Baker S."/>
            <person name="Barry K."/>
            <person name="Bills G."/>
            <person name="Bluhm B."/>
            <person name="Cannon C."/>
            <person name="Castanera R."/>
            <person name="Culley D."/>
            <person name="Daum C."/>
            <person name="Ezra D."/>
            <person name="Gonzalez J."/>
            <person name="Henrissat B."/>
            <person name="Kuo A."/>
            <person name="Liang C."/>
            <person name="Lipzen A."/>
            <person name="Lutzoni F."/>
            <person name="Magnuson J."/>
            <person name="Mondo S."/>
            <person name="Nolan M."/>
            <person name="Ohm R."/>
            <person name="Pangilinan J."/>
            <person name="Park H.-J."/>
            <person name="Ramirez L."/>
            <person name="Alfaro M."/>
            <person name="Sun H."/>
            <person name="Tritt A."/>
            <person name="Yoshinaga Y."/>
            <person name="Zwiers L.-H."/>
            <person name="Turgeon B."/>
            <person name="Goodwin S."/>
            <person name="Spatafora J."/>
            <person name="Crous P."/>
            <person name="Grigoriev I."/>
        </authorList>
    </citation>
    <scope>NUCLEOTIDE SEQUENCE</scope>
    <source>
        <strain evidence="2">CBS 379.55</strain>
    </source>
</reference>
<dbReference type="PANTHER" id="PTHR37783:SF1">
    <property type="entry name" value="MEMBRANE PROTEIN, PUTATIVE (AFU_ORTHOLOGUE AFUA_1G04315)-RELATED"/>
    <property type="match status" value="1"/>
</dbReference>
<keyword evidence="1" id="KW-0812">Transmembrane</keyword>